<dbReference type="AlphaFoldDB" id="A0A0Q4B8C7"/>
<gene>
    <name evidence="3" type="ORF">AL399_03515</name>
</gene>
<dbReference type="SUPFAM" id="SSF53756">
    <property type="entry name" value="UDP-Glycosyltransferase/glycogen phosphorylase"/>
    <property type="match status" value="1"/>
</dbReference>
<feature type="domain" description="Glycosyltransferase subfamily 4-like N-terminal" evidence="2">
    <location>
        <begin position="13"/>
        <end position="151"/>
    </location>
</feature>
<dbReference type="EMBL" id="LIIK01000012">
    <property type="protein sequence ID" value="KQM09100.1"/>
    <property type="molecule type" value="Genomic_DNA"/>
</dbReference>
<dbReference type="InterPro" id="IPR050194">
    <property type="entry name" value="Glycosyltransferase_grp1"/>
</dbReference>
<name>A0A0Q4B8C7_9BACT</name>
<dbReference type="InterPro" id="IPR028098">
    <property type="entry name" value="Glyco_trans_4-like_N"/>
</dbReference>
<organism evidence="3 4">
    <name type="scientific">Candidatus [Bacteroides] periocalifornicus</name>
    <dbReference type="NCBI Taxonomy" id="1702214"/>
    <lineage>
        <taxon>Bacteria</taxon>
        <taxon>Pseudomonadati</taxon>
        <taxon>Bacteroidota</taxon>
    </lineage>
</organism>
<evidence type="ECO:0000313" key="4">
    <source>
        <dbReference type="Proteomes" id="UP000054172"/>
    </source>
</evidence>
<dbReference type="InterPro" id="IPR001296">
    <property type="entry name" value="Glyco_trans_1"/>
</dbReference>
<protein>
    <recommendedName>
        <fullName evidence="5">Glycosyl transferase family 1</fullName>
    </recommendedName>
</protein>
<sequence>MERRALAEESPLRVLLLAELGSIHSYRWARALAANGVEVAIFSRSWGGEERYRQAGIRVYSAGIVPGGLVAKVRYVLSVRKVRQAIRDFKPHILHAHYAATYGILGAFAGKHPYVVSVWGGDVYDFPLKGWLHRWVIKRVFRKADRLLSTSNVMAKRAAAYTDKSFTITPFGVDLQTFIENRRGGVDYDLIGTVKALTPKYGIDVLLRAFALCVARNPARELRLQIAGDGPARKTLQELAKALGVAERVQFLGFVENDALPRLYSRFLVAVFPSVLASESFGVVAVEAAACACPVVASNADGFTETVADGETGLIVPMHNVEMTAQAIQHFIDHPEERERMGRNGRKRAEALYNWDENVATMLEVYREVWNEARAINIS</sequence>
<dbReference type="Proteomes" id="UP000054172">
    <property type="component" value="Unassembled WGS sequence"/>
</dbReference>
<dbReference type="GO" id="GO:0016757">
    <property type="term" value="F:glycosyltransferase activity"/>
    <property type="evidence" value="ECO:0007669"/>
    <property type="project" value="InterPro"/>
</dbReference>
<evidence type="ECO:0000259" key="1">
    <source>
        <dbReference type="Pfam" id="PF00534"/>
    </source>
</evidence>
<accession>A0A0Q4B8C7</accession>
<evidence type="ECO:0008006" key="5">
    <source>
        <dbReference type="Google" id="ProtNLM"/>
    </source>
</evidence>
<comment type="caution">
    <text evidence="3">The sequence shown here is derived from an EMBL/GenBank/DDBJ whole genome shotgun (WGS) entry which is preliminary data.</text>
</comment>
<dbReference type="PANTHER" id="PTHR45947">
    <property type="entry name" value="SULFOQUINOVOSYL TRANSFERASE SQD2"/>
    <property type="match status" value="1"/>
</dbReference>
<proteinExistence type="predicted"/>
<reference evidence="3" key="1">
    <citation type="submission" date="2015-08" db="EMBL/GenBank/DDBJ databases">
        <title>Candidatus Bacteriodes Periocalifornicus.</title>
        <authorList>
            <person name="McLean J.S."/>
            <person name="Kelley S."/>
        </authorList>
    </citation>
    <scope>NUCLEOTIDE SEQUENCE [LARGE SCALE GENOMIC DNA]</scope>
    <source>
        <strain evidence="3">12B</strain>
    </source>
</reference>
<evidence type="ECO:0000313" key="3">
    <source>
        <dbReference type="EMBL" id="KQM09100.1"/>
    </source>
</evidence>
<keyword evidence="4" id="KW-1185">Reference proteome</keyword>
<dbReference type="Gene3D" id="3.40.50.2000">
    <property type="entry name" value="Glycogen Phosphorylase B"/>
    <property type="match status" value="2"/>
</dbReference>
<dbReference type="PANTHER" id="PTHR45947:SF3">
    <property type="entry name" value="SULFOQUINOVOSYL TRANSFERASE SQD2"/>
    <property type="match status" value="1"/>
</dbReference>
<feature type="domain" description="Glycosyl transferase family 1" evidence="1">
    <location>
        <begin position="187"/>
        <end position="348"/>
    </location>
</feature>
<dbReference type="PATRIC" id="fig|1702214.3.peg.1280"/>
<dbReference type="Pfam" id="PF13477">
    <property type="entry name" value="Glyco_trans_4_2"/>
    <property type="match status" value="1"/>
</dbReference>
<dbReference type="STRING" id="1702214.AL399_03515"/>
<evidence type="ECO:0000259" key="2">
    <source>
        <dbReference type="Pfam" id="PF13477"/>
    </source>
</evidence>
<dbReference type="Pfam" id="PF00534">
    <property type="entry name" value="Glycos_transf_1"/>
    <property type="match status" value="1"/>
</dbReference>